<organism evidence="11 12">
    <name type="scientific">Leuconostoc carnosum</name>
    <dbReference type="NCBI Taxonomy" id="1252"/>
    <lineage>
        <taxon>Bacteria</taxon>
        <taxon>Bacillati</taxon>
        <taxon>Bacillota</taxon>
        <taxon>Bacilli</taxon>
        <taxon>Lactobacillales</taxon>
        <taxon>Lactobacillaceae</taxon>
        <taxon>Leuconostoc</taxon>
    </lineage>
</organism>
<reference evidence="11 12" key="1">
    <citation type="submission" date="2019-06" db="EMBL/GenBank/DDBJ databases">
        <title>Genome analyses of bacteria isolated from kimchi.</title>
        <authorList>
            <person name="Lee S."/>
            <person name="Ahn S."/>
            <person name="Roh S."/>
        </authorList>
    </citation>
    <scope>NUCLEOTIDE SEQUENCE [LARGE SCALE GENOMIC DNA]</scope>
    <source>
        <strain evidence="11 12">CBA3620</strain>
    </source>
</reference>
<dbReference type="SUPFAM" id="SSF55931">
    <property type="entry name" value="Glutamine synthetase/guanido kinase"/>
    <property type="match status" value="1"/>
</dbReference>
<evidence type="ECO:0000256" key="5">
    <source>
        <dbReference type="ARBA" id="ARBA00022741"/>
    </source>
</evidence>
<dbReference type="EC" id="6.3.2.2" evidence="2 9"/>
<evidence type="ECO:0000256" key="8">
    <source>
        <dbReference type="RuleBase" id="RU003544"/>
    </source>
</evidence>
<dbReference type="InterPro" id="IPR006334">
    <property type="entry name" value="Glut_cys_ligase"/>
</dbReference>
<evidence type="ECO:0000259" key="10">
    <source>
        <dbReference type="Pfam" id="PF04262"/>
    </source>
</evidence>
<keyword evidence="5" id="KW-0547">Nucleotide-binding</keyword>
<feature type="domain" description="Glutamate--cysteine ligase" evidence="10">
    <location>
        <begin position="8"/>
        <end position="250"/>
    </location>
</feature>
<evidence type="ECO:0000256" key="9">
    <source>
        <dbReference type="RuleBase" id="RU004391"/>
    </source>
</evidence>
<dbReference type="GO" id="GO:0006750">
    <property type="term" value="P:glutathione biosynthetic process"/>
    <property type="evidence" value="ECO:0007669"/>
    <property type="project" value="UniProtKB-KW"/>
</dbReference>
<comment type="catalytic activity">
    <reaction evidence="7 9">
        <text>L-cysteine + L-glutamate + ATP = gamma-L-glutamyl-L-cysteine + ADP + phosphate + H(+)</text>
        <dbReference type="Rhea" id="RHEA:13285"/>
        <dbReference type="ChEBI" id="CHEBI:15378"/>
        <dbReference type="ChEBI" id="CHEBI:29985"/>
        <dbReference type="ChEBI" id="CHEBI:30616"/>
        <dbReference type="ChEBI" id="CHEBI:35235"/>
        <dbReference type="ChEBI" id="CHEBI:43474"/>
        <dbReference type="ChEBI" id="CHEBI:58173"/>
        <dbReference type="ChEBI" id="CHEBI:456216"/>
        <dbReference type="EC" id="6.3.2.2"/>
    </reaction>
</comment>
<dbReference type="OMA" id="REAMHEP"/>
<dbReference type="GO" id="GO:0005524">
    <property type="term" value="F:ATP binding"/>
    <property type="evidence" value="ECO:0007669"/>
    <property type="project" value="UniProtKB-KW"/>
</dbReference>
<dbReference type="AlphaFoldDB" id="A0AAE6M4B1"/>
<keyword evidence="4 8" id="KW-0317">Glutathione biosynthesis</keyword>
<dbReference type="GeneID" id="61187105"/>
<evidence type="ECO:0000256" key="3">
    <source>
        <dbReference type="ARBA" id="ARBA00022598"/>
    </source>
</evidence>
<dbReference type="GO" id="GO:0046872">
    <property type="term" value="F:metal ion binding"/>
    <property type="evidence" value="ECO:0007669"/>
    <property type="project" value="TreeGrafter"/>
</dbReference>
<feature type="domain" description="Glutamate--cysteine ligase" evidence="10">
    <location>
        <begin position="256"/>
        <end position="317"/>
    </location>
</feature>
<comment type="similarity">
    <text evidence="8">Belongs to the glutamate--cysteine ligase type 1 family.</text>
</comment>
<evidence type="ECO:0000256" key="7">
    <source>
        <dbReference type="ARBA" id="ARBA00048819"/>
    </source>
</evidence>
<evidence type="ECO:0000256" key="6">
    <source>
        <dbReference type="ARBA" id="ARBA00022840"/>
    </source>
</evidence>
<protein>
    <recommendedName>
        <fullName evidence="2 9">Glutamate--cysteine ligase</fullName>
        <ecNumber evidence="2 9">6.3.2.2</ecNumber>
    </recommendedName>
</protein>
<keyword evidence="3 8" id="KW-0436">Ligase</keyword>
<dbReference type="InterPro" id="IPR014746">
    <property type="entry name" value="Gln_synth/guanido_kin_cat_dom"/>
</dbReference>
<proteinExistence type="inferred from homology"/>
<comment type="pathway">
    <text evidence="1 9">Sulfur metabolism; glutathione biosynthesis; glutathione from L-cysteine and L-glutamate: step 1/2.</text>
</comment>
<dbReference type="PANTHER" id="PTHR38761:SF1">
    <property type="entry name" value="GLUTAMATE--CYSTEINE LIGASE"/>
    <property type="match status" value="1"/>
</dbReference>
<evidence type="ECO:0000313" key="11">
    <source>
        <dbReference type="EMBL" id="QEA33531.1"/>
    </source>
</evidence>
<dbReference type="EMBL" id="CP042374">
    <property type="protein sequence ID" value="QEA33531.1"/>
    <property type="molecule type" value="Genomic_DNA"/>
</dbReference>
<dbReference type="GO" id="GO:0004357">
    <property type="term" value="F:glutamate-cysteine ligase activity"/>
    <property type="evidence" value="ECO:0007669"/>
    <property type="project" value="UniProtKB-EC"/>
</dbReference>
<accession>A0AAE6M4B1</accession>
<dbReference type="Pfam" id="PF04262">
    <property type="entry name" value="Glu_cys_ligase"/>
    <property type="match status" value="2"/>
</dbReference>
<dbReference type="InterPro" id="IPR007370">
    <property type="entry name" value="Glu_cys_ligase"/>
</dbReference>
<sequence>MTDQLMNPTNHMLYDGLFGLEIEEHRVNRNSHSLSQHPHPTTLGDRRTQPYFQTDFSESQEEVVTAPKPSSKEALQHLHELQRMLSDELADDEIIWPLSMPPHLTSSDIKFLQTHFERSWYQQYRNKLFERYGNYQHILTGVHVNFSPSEDLIQFFAKQHPKLPYATAKNYLFFQIVQQVANYRWLITYLFGASPLTENSNDDISTHYDNWHPVRSWRSSHHGFANLPEINVDYTNFETYIQQIQQYIQNGDFYDQSEFYGPVRLKGADNLSDIVKNGAAYIEFRMFDIDPFTQDGISQTALSFLHLLIIDAIINPNQWPHIDGGAANFNHVVATQTPSETLPEFAQVFAQTLFLRLEKIVAHAPETQKSDFQKALSFAKSAVTTPDKTLAAKLATFINNRSLVDFALKQGKVLSSERRQESIDEIFASIPEQLRNTYIQAHKLGFKTMLDLKSTSLHLTYGDRTWTVTQPVDLSEYI</sequence>
<evidence type="ECO:0000313" key="12">
    <source>
        <dbReference type="Proteomes" id="UP000321332"/>
    </source>
</evidence>
<keyword evidence="6" id="KW-0067">ATP-binding</keyword>
<dbReference type="Proteomes" id="UP000321332">
    <property type="component" value="Chromosome"/>
</dbReference>
<dbReference type="Gene3D" id="3.30.590.20">
    <property type="match status" value="1"/>
</dbReference>
<dbReference type="RefSeq" id="WP_014975060.1">
    <property type="nucleotide sequence ID" value="NZ_CP042374.1"/>
</dbReference>
<evidence type="ECO:0000256" key="2">
    <source>
        <dbReference type="ARBA" id="ARBA00012220"/>
    </source>
</evidence>
<evidence type="ECO:0000256" key="1">
    <source>
        <dbReference type="ARBA" id="ARBA00005006"/>
    </source>
</evidence>
<dbReference type="GO" id="GO:0005829">
    <property type="term" value="C:cytosol"/>
    <property type="evidence" value="ECO:0007669"/>
    <property type="project" value="TreeGrafter"/>
</dbReference>
<gene>
    <name evidence="11" type="ORF">FGL89_05045</name>
</gene>
<name>A0AAE6M4B1_LEUCA</name>
<evidence type="ECO:0000256" key="4">
    <source>
        <dbReference type="ARBA" id="ARBA00022684"/>
    </source>
</evidence>
<dbReference type="PANTHER" id="PTHR38761">
    <property type="entry name" value="GLUTAMATE--CYSTEINE LIGASE"/>
    <property type="match status" value="1"/>
</dbReference>